<sequence>STGLTLGFFGGSVSEVSVRLLAPPTASDGTQRQTLSSST</sequence>
<feature type="non-terminal residue" evidence="1">
    <location>
        <position position="1"/>
    </location>
</feature>
<feature type="non-terminal residue" evidence="1">
    <location>
        <position position="39"/>
    </location>
</feature>
<dbReference type="AlphaFoldDB" id="H5ZW41"/>
<name>H5ZW41_KRYMA</name>
<reference evidence="1" key="1">
    <citation type="submission" date="2011-01" db="EMBL/GenBank/DDBJ databases">
        <authorList>
            <person name="Rhee J.-S."/>
            <person name="Kim B.-M."/>
            <person name="Lee J.-S."/>
        </authorList>
    </citation>
    <scope>NUCLEOTIDE SEQUENCE</scope>
</reference>
<dbReference type="EMBL" id="JF272465">
    <property type="protein sequence ID" value="AEA03573.1"/>
    <property type="molecule type" value="mRNA"/>
</dbReference>
<proteinExistence type="evidence at transcript level"/>
<accession>H5ZW41</accession>
<protein>
    <submittedName>
        <fullName evidence="1">Complement component C8 gamma</fullName>
    </submittedName>
</protein>
<evidence type="ECO:0000313" key="1">
    <source>
        <dbReference type="EMBL" id="AEA03573.1"/>
    </source>
</evidence>
<organism evidence="1">
    <name type="scientific">Kryptolebias marmoratus</name>
    <name type="common">Mangrove killifish</name>
    <name type="synonym">Rivulus marmoratus</name>
    <dbReference type="NCBI Taxonomy" id="37003"/>
    <lineage>
        <taxon>Eukaryota</taxon>
        <taxon>Metazoa</taxon>
        <taxon>Chordata</taxon>
        <taxon>Craniata</taxon>
        <taxon>Vertebrata</taxon>
        <taxon>Euteleostomi</taxon>
        <taxon>Actinopterygii</taxon>
        <taxon>Neopterygii</taxon>
        <taxon>Teleostei</taxon>
        <taxon>Neoteleostei</taxon>
        <taxon>Acanthomorphata</taxon>
        <taxon>Ovalentaria</taxon>
        <taxon>Atherinomorphae</taxon>
        <taxon>Cyprinodontiformes</taxon>
        <taxon>Rivulidae</taxon>
        <taxon>Kryptolebias</taxon>
    </lineage>
</organism>